<gene>
    <name evidence="12" type="ORF">J2X05_003788</name>
</gene>
<comment type="caution">
    <text evidence="12">The sequence shown here is derived from an EMBL/GenBank/DDBJ whole genome shotgun (WGS) entry which is preliminary data.</text>
</comment>
<dbReference type="InterPro" id="IPR004358">
    <property type="entry name" value="Sig_transdc_His_kin-like_C"/>
</dbReference>
<feature type="transmembrane region" description="Helical" evidence="10">
    <location>
        <begin position="54"/>
        <end position="72"/>
    </location>
</feature>
<dbReference type="EMBL" id="JAVDVX010000007">
    <property type="protein sequence ID" value="MDR7091753.1"/>
    <property type="molecule type" value="Genomic_DNA"/>
</dbReference>
<keyword evidence="7" id="KW-0547">Nucleotide-binding</keyword>
<dbReference type="EC" id="2.7.13.3" evidence="3"/>
<dbReference type="SUPFAM" id="SSF55874">
    <property type="entry name" value="ATPase domain of HSP90 chaperone/DNA topoisomerase II/histidine kinase"/>
    <property type="match status" value="1"/>
</dbReference>
<feature type="transmembrane region" description="Helical" evidence="10">
    <location>
        <begin position="163"/>
        <end position="186"/>
    </location>
</feature>
<dbReference type="InterPro" id="IPR036097">
    <property type="entry name" value="HisK_dim/P_sf"/>
</dbReference>
<evidence type="ECO:0000256" key="9">
    <source>
        <dbReference type="ARBA" id="ARBA00022840"/>
    </source>
</evidence>
<dbReference type="PRINTS" id="PR00344">
    <property type="entry name" value="BCTRLSENSOR"/>
</dbReference>
<reference evidence="12 13" key="1">
    <citation type="submission" date="2023-07" db="EMBL/GenBank/DDBJ databases">
        <title>Sorghum-associated microbial communities from plants grown in Nebraska, USA.</title>
        <authorList>
            <person name="Schachtman D."/>
        </authorList>
    </citation>
    <scope>NUCLEOTIDE SEQUENCE [LARGE SCALE GENOMIC DNA]</scope>
    <source>
        <strain evidence="12 13">BE190</strain>
    </source>
</reference>
<feature type="transmembrane region" description="Helical" evidence="10">
    <location>
        <begin position="20"/>
        <end position="42"/>
    </location>
</feature>
<dbReference type="SMART" id="SM00387">
    <property type="entry name" value="HATPase_c"/>
    <property type="match status" value="1"/>
</dbReference>
<evidence type="ECO:0000256" key="8">
    <source>
        <dbReference type="ARBA" id="ARBA00022777"/>
    </source>
</evidence>
<evidence type="ECO:0000256" key="10">
    <source>
        <dbReference type="SAM" id="Phobius"/>
    </source>
</evidence>
<evidence type="ECO:0000256" key="6">
    <source>
        <dbReference type="ARBA" id="ARBA00022679"/>
    </source>
</evidence>
<protein>
    <recommendedName>
        <fullName evidence="3">histidine kinase</fullName>
        <ecNumber evidence="3">2.7.13.3</ecNumber>
    </recommendedName>
</protein>
<evidence type="ECO:0000256" key="1">
    <source>
        <dbReference type="ARBA" id="ARBA00000085"/>
    </source>
</evidence>
<dbReference type="CDD" id="cd00082">
    <property type="entry name" value="HisKA"/>
    <property type="match status" value="1"/>
</dbReference>
<dbReference type="Pfam" id="PF25323">
    <property type="entry name" value="6TM_PilS"/>
    <property type="match status" value="1"/>
</dbReference>
<evidence type="ECO:0000256" key="3">
    <source>
        <dbReference type="ARBA" id="ARBA00012438"/>
    </source>
</evidence>
<dbReference type="GO" id="GO:0004673">
    <property type="term" value="F:protein histidine kinase activity"/>
    <property type="evidence" value="ECO:0007669"/>
    <property type="project" value="UniProtKB-EC"/>
</dbReference>
<keyword evidence="10" id="KW-0472">Membrane</keyword>
<evidence type="ECO:0000313" key="12">
    <source>
        <dbReference type="EMBL" id="MDR7091753.1"/>
    </source>
</evidence>
<dbReference type="RefSeq" id="WP_310075394.1">
    <property type="nucleotide sequence ID" value="NZ_JAVDVX010000007.1"/>
</dbReference>
<keyword evidence="5" id="KW-0597">Phosphoprotein</keyword>
<dbReference type="Proteomes" id="UP001253595">
    <property type="component" value="Unassembled WGS sequence"/>
</dbReference>
<sequence length="435" mass="48257">MPQKTMINAPFTLAGHAQHLGYWVIIRTLILICLGIAAVIFLWDGTVNLPFTEILTALVILTSVNLLTFVRLRKPLAVTQMEFFIQLLVDLACLTAVFYFSGGANNPFVSYFLVPICICAATLSGRYTLAIAGLSVMSYSLLLFFHIPLPILSPHHHQADHSINLHVLGMWLNFFISACLITYFIVKMARDLRAQEAQLNRWREDQLRDEQVMAVATLAAGTAHELGTPLSTMKLLLSELRTEYKNVDPLQKDLQLLQEQVNQCANTLRELVATAEQTKDGQLPSDNISNYCNTIIERWKIMRPDVVSTINIAPNQPDMIVQFHPTIAQAIINLLNNAADASPQNIEIDINWNAQNMQWAIKDSGAGIAEEVTAHLGKSFISTKTKGLGIGLLLTQATINRYGGTVSLHNRVPRGTITRLELPITLVSPTEPLAI</sequence>
<dbReference type="SMART" id="SM00388">
    <property type="entry name" value="HisKA"/>
    <property type="match status" value="1"/>
</dbReference>
<dbReference type="Pfam" id="PF02518">
    <property type="entry name" value="HATPase_c"/>
    <property type="match status" value="1"/>
</dbReference>
<dbReference type="Pfam" id="PF00512">
    <property type="entry name" value="HisKA"/>
    <property type="match status" value="1"/>
</dbReference>
<keyword evidence="6 12" id="KW-0808">Transferase</keyword>
<feature type="transmembrane region" description="Helical" evidence="10">
    <location>
        <begin position="108"/>
        <end position="124"/>
    </location>
</feature>
<keyword evidence="13" id="KW-1185">Reference proteome</keyword>
<evidence type="ECO:0000259" key="11">
    <source>
        <dbReference type="PROSITE" id="PS50109"/>
    </source>
</evidence>
<dbReference type="InterPro" id="IPR005467">
    <property type="entry name" value="His_kinase_dom"/>
</dbReference>
<evidence type="ECO:0000256" key="2">
    <source>
        <dbReference type="ARBA" id="ARBA00004651"/>
    </source>
</evidence>
<dbReference type="PANTHER" id="PTHR44936">
    <property type="entry name" value="SENSOR PROTEIN CREC"/>
    <property type="match status" value="1"/>
</dbReference>
<organism evidence="12 13">
    <name type="scientific">Cellvibrio fibrivorans</name>
    <dbReference type="NCBI Taxonomy" id="126350"/>
    <lineage>
        <taxon>Bacteria</taxon>
        <taxon>Pseudomonadati</taxon>
        <taxon>Pseudomonadota</taxon>
        <taxon>Gammaproteobacteria</taxon>
        <taxon>Cellvibrionales</taxon>
        <taxon>Cellvibrionaceae</taxon>
        <taxon>Cellvibrio</taxon>
    </lineage>
</organism>
<name>A0ABU1V361_9GAMM</name>
<keyword evidence="4" id="KW-1003">Cell membrane</keyword>
<dbReference type="InterPro" id="IPR036890">
    <property type="entry name" value="HATPase_C_sf"/>
</dbReference>
<feature type="domain" description="Histidine kinase" evidence="11">
    <location>
        <begin position="221"/>
        <end position="426"/>
    </location>
</feature>
<keyword evidence="8 12" id="KW-0418">Kinase</keyword>
<dbReference type="PANTHER" id="PTHR44936:SF10">
    <property type="entry name" value="SENSOR PROTEIN RSTB"/>
    <property type="match status" value="1"/>
</dbReference>
<evidence type="ECO:0000256" key="5">
    <source>
        <dbReference type="ARBA" id="ARBA00022553"/>
    </source>
</evidence>
<dbReference type="Gene3D" id="1.10.287.130">
    <property type="match status" value="1"/>
</dbReference>
<comment type="catalytic activity">
    <reaction evidence="1">
        <text>ATP + protein L-histidine = ADP + protein N-phospho-L-histidine.</text>
        <dbReference type="EC" id="2.7.13.3"/>
    </reaction>
</comment>
<dbReference type="InterPro" id="IPR003594">
    <property type="entry name" value="HATPase_dom"/>
</dbReference>
<accession>A0ABU1V361</accession>
<proteinExistence type="predicted"/>
<keyword evidence="10" id="KW-1133">Transmembrane helix</keyword>
<dbReference type="SUPFAM" id="SSF47384">
    <property type="entry name" value="Homodimeric domain of signal transducing histidine kinase"/>
    <property type="match status" value="1"/>
</dbReference>
<evidence type="ECO:0000256" key="4">
    <source>
        <dbReference type="ARBA" id="ARBA00022475"/>
    </source>
</evidence>
<evidence type="ECO:0000313" key="13">
    <source>
        <dbReference type="Proteomes" id="UP001253595"/>
    </source>
</evidence>
<dbReference type="InterPro" id="IPR050980">
    <property type="entry name" value="2C_sensor_his_kinase"/>
</dbReference>
<keyword evidence="9" id="KW-0067">ATP-binding</keyword>
<dbReference type="InterPro" id="IPR003661">
    <property type="entry name" value="HisK_dim/P_dom"/>
</dbReference>
<keyword evidence="10" id="KW-0812">Transmembrane</keyword>
<feature type="transmembrane region" description="Helical" evidence="10">
    <location>
        <begin position="84"/>
        <end position="102"/>
    </location>
</feature>
<evidence type="ECO:0000256" key="7">
    <source>
        <dbReference type="ARBA" id="ARBA00022741"/>
    </source>
</evidence>
<dbReference type="PROSITE" id="PS50109">
    <property type="entry name" value="HIS_KIN"/>
    <property type="match status" value="1"/>
</dbReference>
<comment type="subcellular location">
    <subcellularLocation>
        <location evidence="2">Cell membrane</location>
        <topology evidence="2">Multi-pass membrane protein</topology>
    </subcellularLocation>
</comment>
<feature type="transmembrane region" description="Helical" evidence="10">
    <location>
        <begin position="131"/>
        <end position="151"/>
    </location>
</feature>
<dbReference type="Gene3D" id="3.30.565.10">
    <property type="entry name" value="Histidine kinase-like ATPase, C-terminal domain"/>
    <property type="match status" value="1"/>
</dbReference>